<accession>A0A017T005</accession>
<feature type="region of interest" description="Disordered" evidence="1">
    <location>
        <begin position="39"/>
        <end position="63"/>
    </location>
</feature>
<dbReference type="EMBL" id="ASRX01000069">
    <property type="protein sequence ID" value="EYF01901.1"/>
    <property type="molecule type" value="Genomic_DNA"/>
</dbReference>
<reference evidence="2 3" key="1">
    <citation type="submission" date="2013-05" db="EMBL/GenBank/DDBJ databases">
        <title>Genome assembly of Chondromyces apiculatus DSM 436.</title>
        <authorList>
            <person name="Sharma G."/>
            <person name="Khatri I."/>
            <person name="Kaur C."/>
            <person name="Mayilraj S."/>
            <person name="Subramanian S."/>
        </authorList>
    </citation>
    <scope>NUCLEOTIDE SEQUENCE [LARGE SCALE GENOMIC DNA]</scope>
    <source>
        <strain evidence="2 3">DSM 436</strain>
    </source>
</reference>
<dbReference type="AlphaFoldDB" id="A0A017T005"/>
<dbReference type="STRING" id="1192034.CAP_7669"/>
<evidence type="ECO:0000313" key="3">
    <source>
        <dbReference type="Proteomes" id="UP000019678"/>
    </source>
</evidence>
<gene>
    <name evidence="2" type="ORF">CAP_7669</name>
</gene>
<dbReference type="RefSeq" id="WP_044248490.1">
    <property type="nucleotide sequence ID" value="NZ_ASRX01000069.1"/>
</dbReference>
<name>A0A017T005_9BACT</name>
<dbReference type="Proteomes" id="UP000019678">
    <property type="component" value="Unassembled WGS sequence"/>
</dbReference>
<protein>
    <submittedName>
        <fullName evidence="2">Uncharacterized protein</fullName>
    </submittedName>
</protein>
<evidence type="ECO:0000256" key="1">
    <source>
        <dbReference type="SAM" id="MobiDB-lite"/>
    </source>
</evidence>
<proteinExistence type="predicted"/>
<sequence length="63" mass="6597">MTNDGQKQLEAAHGVVRTTLALALAQRDHAAALEAAKRAFGGASGRTSPAADPRHPKPRGKRL</sequence>
<evidence type="ECO:0000313" key="2">
    <source>
        <dbReference type="EMBL" id="EYF01901.1"/>
    </source>
</evidence>
<organism evidence="2 3">
    <name type="scientific">Chondromyces apiculatus DSM 436</name>
    <dbReference type="NCBI Taxonomy" id="1192034"/>
    <lineage>
        <taxon>Bacteria</taxon>
        <taxon>Pseudomonadati</taxon>
        <taxon>Myxococcota</taxon>
        <taxon>Polyangia</taxon>
        <taxon>Polyangiales</taxon>
        <taxon>Polyangiaceae</taxon>
        <taxon>Chondromyces</taxon>
    </lineage>
</organism>
<comment type="caution">
    <text evidence="2">The sequence shown here is derived from an EMBL/GenBank/DDBJ whole genome shotgun (WGS) entry which is preliminary data.</text>
</comment>
<keyword evidence="3" id="KW-1185">Reference proteome</keyword>